<dbReference type="GO" id="GO:0006364">
    <property type="term" value="P:rRNA processing"/>
    <property type="evidence" value="ECO:0007669"/>
    <property type="project" value="TreeGrafter"/>
</dbReference>
<sequence length="305" mass="33098">SSTHYIFVRPHSTKSSDEEEVDRASRTLFAANLPLDAGERDLRALFSRWGVVETIEEGGGGVDVLADAVAGLPESDDEEEEEEEKEPQPDADGWTFVGAAQKARKRRRKPQLPASVPTVVPLEGAPRSLGHSGGRAARIVFADAVSVSRALSYSGAPIALALDTEPAGLSFYEARYDALRPPLAAVRAHADSAMARHDHLHSLLLASRAKVHGAGALVDEDGFTVVVRGGRYGRTAGRGGAAGVAVASRAVAQKKRGSGAGELKDFYKFQSVDRKRKELADMRARFDEDRRKVDELKRQRRFKPY</sequence>
<dbReference type="GO" id="GO:0034456">
    <property type="term" value="C:UTP-C complex"/>
    <property type="evidence" value="ECO:0007669"/>
    <property type="project" value="TreeGrafter"/>
</dbReference>
<accession>A0A0J0XJC2</accession>
<dbReference type="InterPro" id="IPR040446">
    <property type="entry name" value="RRP7"/>
</dbReference>
<dbReference type="OrthoDB" id="5390at2759"/>
<feature type="domain" description="Ribosomal RNA-processing protein 7 C-terminal" evidence="4">
    <location>
        <begin position="179"/>
        <end position="305"/>
    </location>
</feature>
<proteinExistence type="inferred from homology"/>
<evidence type="ECO:0000256" key="1">
    <source>
        <dbReference type="ARBA" id="ARBA00006110"/>
    </source>
</evidence>
<dbReference type="InterPro" id="IPR035979">
    <property type="entry name" value="RBD_domain_sf"/>
</dbReference>
<feature type="region of interest" description="Disordered" evidence="3">
    <location>
        <begin position="73"/>
        <end position="95"/>
    </location>
</feature>
<feature type="coiled-coil region" evidence="2">
    <location>
        <begin position="272"/>
        <end position="299"/>
    </location>
</feature>
<dbReference type="Proteomes" id="UP000053611">
    <property type="component" value="Unassembled WGS sequence"/>
</dbReference>
<keyword evidence="7" id="KW-1185">Reference proteome</keyword>
<feature type="non-terminal residue" evidence="6">
    <location>
        <position position="1"/>
    </location>
</feature>
<dbReference type="GO" id="GO:0000028">
    <property type="term" value="P:ribosomal small subunit assembly"/>
    <property type="evidence" value="ECO:0007669"/>
    <property type="project" value="TreeGrafter"/>
</dbReference>
<dbReference type="Pfam" id="PF17799">
    <property type="entry name" value="RRM_Rrp7"/>
    <property type="match status" value="1"/>
</dbReference>
<dbReference type="PANTHER" id="PTHR13191">
    <property type="entry name" value="RIBOSOMAL RNA PROCESSING PROTEIN 7-RELATED"/>
    <property type="match status" value="1"/>
</dbReference>
<dbReference type="SUPFAM" id="SSF54928">
    <property type="entry name" value="RNA-binding domain, RBD"/>
    <property type="match status" value="1"/>
</dbReference>
<dbReference type="InterPro" id="IPR012677">
    <property type="entry name" value="Nucleotide-bd_a/b_plait_sf"/>
</dbReference>
<dbReference type="GeneID" id="28980603"/>
<dbReference type="GO" id="GO:0032545">
    <property type="term" value="C:CURI complex"/>
    <property type="evidence" value="ECO:0007669"/>
    <property type="project" value="TreeGrafter"/>
</dbReference>
<dbReference type="Pfam" id="PF12923">
    <property type="entry name" value="RRP7"/>
    <property type="match status" value="1"/>
</dbReference>
<protein>
    <recommendedName>
        <fullName evidence="8">RRM domain-containing protein</fullName>
    </recommendedName>
</protein>
<evidence type="ECO:0000259" key="4">
    <source>
        <dbReference type="Pfam" id="PF12923"/>
    </source>
</evidence>
<dbReference type="InterPro" id="IPR024326">
    <property type="entry name" value="RRP7_C"/>
</dbReference>
<dbReference type="InterPro" id="IPR040447">
    <property type="entry name" value="RRM_Rrp7"/>
</dbReference>
<evidence type="ECO:0000259" key="5">
    <source>
        <dbReference type="Pfam" id="PF17799"/>
    </source>
</evidence>
<dbReference type="PANTHER" id="PTHR13191:SF0">
    <property type="entry name" value="RIBOSOMAL RNA-PROCESSING PROTEIN 7 HOMOLOG A-RELATED"/>
    <property type="match status" value="1"/>
</dbReference>
<organism evidence="6 7">
    <name type="scientific">Cutaneotrichosporon oleaginosum</name>
    <dbReference type="NCBI Taxonomy" id="879819"/>
    <lineage>
        <taxon>Eukaryota</taxon>
        <taxon>Fungi</taxon>
        <taxon>Dikarya</taxon>
        <taxon>Basidiomycota</taxon>
        <taxon>Agaricomycotina</taxon>
        <taxon>Tremellomycetes</taxon>
        <taxon>Trichosporonales</taxon>
        <taxon>Trichosporonaceae</taxon>
        <taxon>Cutaneotrichosporon</taxon>
    </lineage>
</organism>
<feature type="domain" description="Rrp7 RRM-like N-terminal" evidence="5">
    <location>
        <begin position="2"/>
        <end position="57"/>
    </location>
</feature>
<dbReference type="STRING" id="879819.A0A0J0XJC2"/>
<evidence type="ECO:0000313" key="7">
    <source>
        <dbReference type="Proteomes" id="UP000053611"/>
    </source>
</evidence>
<evidence type="ECO:0000313" key="6">
    <source>
        <dbReference type="EMBL" id="KLT41178.1"/>
    </source>
</evidence>
<comment type="similarity">
    <text evidence="1">Belongs to the RRP7 family.</text>
</comment>
<keyword evidence="2" id="KW-0175">Coiled coil</keyword>
<feature type="region of interest" description="Disordered" evidence="3">
    <location>
        <begin position="1"/>
        <end position="23"/>
    </location>
</feature>
<name>A0A0J0XJC2_9TREE</name>
<dbReference type="Gene3D" id="3.30.70.330">
    <property type="match status" value="1"/>
</dbReference>
<evidence type="ECO:0008006" key="8">
    <source>
        <dbReference type="Google" id="ProtNLM"/>
    </source>
</evidence>
<feature type="non-terminal residue" evidence="6">
    <location>
        <position position="305"/>
    </location>
</feature>
<evidence type="ECO:0000256" key="3">
    <source>
        <dbReference type="SAM" id="MobiDB-lite"/>
    </source>
</evidence>
<dbReference type="AlphaFoldDB" id="A0A0J0XJC2"/>
<feature type="compositionally biased region" description="Acidic residues" evidence="3">
    <location>
        <begin position="74"/>
        <end position="85"/>
    </location>
</feature>
<dbReference type="GO" id="GO:0003676">
    <property type="term" value="F:nucleic acid binding"/>
    <property type="evidence" value="ECO:0007669"/>
    <property type="project" value="InterPro"/>
</dbReference>
<dbReference type="EMBL" id="KQ087222">
    <property type="protein sequence ID" value="KLT41178.1"/>
    <property type="molecule type" value="Genomic_DNA"/>
</dbReference>
<reference evidence="6 7" key="1">
    <citation type="submission" date="2015-03" db="EMBL/GenBank/DDBJ databases">
        <title>Genomics and transcriptomics of the oil-accumulating basidiomycete yeast T. oleaginosus allow insights into substrate utilization and the diverse evolutionary trajectories of mating systems in fungi.</title>
        <authorList>
            <consortium name="DOE Joint Genome Institute"/>
            <person name="Kourist R."/>
            <person name="Kracht O."/>
            <person name="Bracharz F."/>
            <person name="Lipzen A."/>
            <person name="Nolan M."/>
            <person name="Ohm R."/>
            <person name="Grigoriev I."/>
            <person name="Sun S."/>
            <person name="Heitman J."/>
            <person name="Bruck T."/>
            <person name="Nowrousian M."/>
        </authorList>
    </citation>
    <scope>NUCLEOTIDE SEQUENCE [LARGE SCALE GENOMIC DNA]</scope>
    <source>
        <strain evidence="6 7">IBC0246</strain>
    </source>
</reference>
<gene>
    <name evidence="6" type="ORF">CC85DRAFT_226337</name>
</gene>
<dbReference type="Gene3D" id="6.10.250.1770">
    <property type="match status" value="1"/>
</dbReference>
<evidence type="ECO:0000256" key="2">
    <source>
        <dbReference type="SAM" id="Coils"/>
    </source>
</evidence>